<evidence type="ECO:0000259" key="1">
    <source>
        <dbReference type="Pfam" id="PF13635"/>
    </source>
</evidence>
<dbReference type="Pfam" id="PF13635">
    <property type="entry name" value="DUF4143"/>
    <property type="match status" value="1"/>
</dbReference>
<feature type="domain" description="DUF4143" evidence="1">
    <location>
        <begin position="164"/>
        <end position="328"/>
    </location>
</feature>
<dbReference type="InterPro" id="IPR025420">
    <property type="entry name" value="DUF4143"/>
</dbReference>
<keyword evidence="3" id="KW-1185">Reference proteome</keyword>
<dbReference type="AlphaFoldDB" id="A0A841AJK9"/>
<dbReference type="PANTHER" id="PTHR43566:SF2">
    <property type="entry name" value="DUF4143 DOMAIN-CONTAINING PROTEIN"/>
    <property type="match status" value="1"/>
</dbReference>
<proteinExistence type="predicted"/>
<accession>A0A841AJK9</accession>
<evidence type="ECO:0000313" key="2">
    <source>
        <dbReference type="EMBL" id="MBB5833234.1"/>
    </source>
</evidence>
<dbReference type="Proteomes" id="UP000588158">
    <property type="component" value="Unassembled WGS sequence"/>
</dbReference>
<dbReference type="PANTHER" id="PTHR43566">
    <property type="entry name" value="CONSERVED PROTEIN"/>
    <property type="match status" value="1"/>
</dbReference>
<dbReference type="EMBL" id="JACHLZ010000001">
    <property type="protein sequence ID" value="MBB5833234.1"/>
    <property type="molecule type" value="Genomic_DNA"/>
</dbReference>
<evidence type="ECO:0000313" key="3">
    <source>
        <dbReference type="Proteomes" id="UP000588158"/>
    </source>
</evidence>
<organism evidence="2 3">
    <name type="scientific">Brachybacterium aquaticum</name>
    <dbReference type="NCBI Taxonomy" id="1432564"/>
    <lineage>
        <taxon>Bacteria</taxon>
        <taxon>Bacillati</taxon>
        <taxon>Actinomycetota</taxon>
        <taxon>Actinomycetes</taxon>
        <taxon>Micrococcales</taxon>
        <taxon>Dermabacteraceae</taxon>
        <taxon>Brachybacterium</taxon>
    </lineage>
</organism>
<protein>
    <submittedName>
        <fullName evidence="2">Putative AAA+ superfamily ATPase</fullName>
    </submittedName>
</protein>
<gene>
    <name evidence="2" type="ORF">HNR70_003047</name>
</gene>
<reference evidence="2 3" key="1">
    <citation type="submission" date="2020-08" db="EMBL/GenBank/DDBJ databases">
        <title>Sequencing the genomes of 1000 actinobacteria strains.</title>
        <authorList>
            <person name="Klenk H.-P."/>
        </authorList>
    </citation>
    <scope>NUCLEOTIDE SEQUENCE [LARGE SCALE GENOMIC DNA]</scope>
    <source>
        <strain evidence="2 3">DSM 28796</strain>
    </source>
</reference>
<comment type="caution">
    <text evidence="2">The sequence shown here is derived from an EMBL/GenBank/DDBJ whole genome shotgun (WGS) entry which is preliminary data.</text>
</comment>
<name>A0A841AJK9_9MICO</name>
<sequence length="384" mass="41305">MTALNAARSYAFVDDPRTRQLLEIAPEALLEGERPRLLDEWQVAPDIWNLVRRAVDRSESAGQYLLTGSALPADDITRHTGAGRFLRLRQRTMSWHEKRDGEPGRVSLMALFDGERPAASTGGEPAIESVIDGIVQPGFPAMTALDHAQSAQRLRGYIDEIARTDVRRLSDVRHGPDAIRQLIRSLARSTASEVTYVTLAKDLRAIASSISAETTRGYVELLERLFVVEAQLPWAPAVRSRARLRRSPKLHLVDPSLAAVALGAGPEALLADLETLGLLFESAVVHDLLVLASAQDGEVRHYRNSNGKEIDAIVLLPDGRWGAVEIKLGGGQISAGVASLRAAIEEIDTSVVGEPAFSLVVTGTGPVLTAGDGTVTCSLGDLAP</sequence>